<name>A0A1C4YV57_MICVI</name>
<dbReference type="Gene3D" id="2.40.128.110">
    <property type="entry name" value="Lipid/polyisoprenoid-binding, YceI-like"/>
    <property type="match status" value="1"/>
</dbReference>
<dbReference type="PANTHER" id="PTHR34406:SF1">
    <property type="entry name" value="PROTEIN YCEI"/>
    <property type="match status" value="1"/>
</dbReference>
<organism evidence="3 4">
    <name type="scientific">Micromonospora viridifaciens</name>
    <dbReference type="NCBI Taxonomy" id="1881"/>
    <lineage>
        <taxon>Bacteria</taxon>
        <taxon>Bacillati</taxon>
        <taxon>Actinomycetota</taxon>
        <taxon>Actinomycetes</taxon>
        <taxon>Micromonosporales</taxon>
        <taxon>Micromonosporaceae</taxon>
        <taxon>Micromonospora</taxon>
    </lineage>
</organism>
<feature type="domain" description="Lipid/polyisoprenoid-binding YceI-like" evidence="2">
    <location>
        <begin position="15"/>
        <end position="182"/>
    </location>
</feature>
<dbReference type="SMART" id="SM00867">
    <property type="entry name" value="YceI"/>
    <property type="match status" value="1"/>
</dbReference>
<dbReference type="SUPFAM" id="SSF101874">
    <property type="entry name" value="YceI-like"/>
    <property type="match status" value="1"/>
</dbReference>
<dbReference type="EMBL" id="LT607411">
    <property type="protein sequence ID" value="SCF24642.1"/>
    <property type="molecule type" value="Genomic_DNA"/>
</dbReference>
<proteinExistence type="inferred from homology"/>
<dbReference type="Pfam" id="PF04264">
    <property type="entry name" value="YceI"/>
    <property type="match status" value="1"/>
</dbReference>
<dbReference type="OrthoDB" id="9811006at2"/>
<comment type="similarity">
    <text evidence="1">Belongs to the UPF0312 family.</text>
</comment>
<dbReference type="InterPro" id="IPR036761">
    <property type="entry name" value="TTHA0802/YceI-like_sf"/>
</dbReference>
<dbReference type="Proteomes" id="UP000198242">
    <property type="component" value="Chromosome I"/>
</dbReference>
<protein>
    <submittedName>
        <fullName evidence="3">Polyisoprenoid-binding protein YceI</fullName>
    </submittedName>
</protein>
<sequence length="185" mass="19787">MKTNELNIPGYTVGTWSINAAHSYVGFVVRHLMVSKVRGRFTQVSGEIITAEDPRLSSVSASIDLASIDTGNEARDEHVRSADFLDVASHPVMSFVSTAVREVDGEFFLDGALTIRGVTRPVTLAVDVPAFVTTNQGARKAGFSATAEINRSDFGVSYNGPVPGGGMAISEKVQIELEIQADLRS</sequence>
<accession>A0A1C4YV57</accession>
<dbReference type="AlphaFoldDB" id="A0A1C4YV57"/>
<dbReference type="RefSeq" id="WP_089008194.1">
    <property type="nucleotide sequence ID" value="NZ_LT607411.1"/>
</dbReference>
<evidence type="ECO:0000313" key="3">
    <source>
        <dbReference type="EMBL" id="SCF24642.1"/>
    </source>
</evidence>
<evidence type="ECO:0000259" key="2">
    <source>
        <dbReference type="SMART" id="SM00867"/>
    </source>
</evidence>
<gene>
    <name evidence="3" type="ORF">GA0074695_4743</name>
</gene>
<dbReference type="PANTHER" id="PTHR34406">
    <property type="entry name" value="PROTEIN YCEI"/>
    <property type="match status" value="1"/>
</dbReference>
<evidence type="ECO:0000256" key="1">
    <source>
        <dbReference type="ARBA" id="ARBA00008812"/>
    </source>
</evidence>
<reference evidence="4" key="1">
    <citation type="submission" date="2016-06" db="EMBL/GenBank/DDBJ databases">
        <authorList>
            <person name="Varghese N."/>
            <person name="Submissions Spin"/>
        </authorList>
    </citation>
    <scope>NUCLEOTIDE SEQUENCE [LARGE SCALE GENOMIC DNA]</scope>
    <source>
        <strain evidence="4">DSM 43909</strain>
    </source>
</reference>
<keyword evidence="4" id="KW-1185">Reference proteome</keyword>
<evidence type="ECO:0000313" key="4">
    <source>
        <dbReference type="Proteomes" id="UP000198242"/>
    </source>
</evidence>
<dbReference type="InterPro" id="IPR007372">
    <property type="entry name" value="Lipid/polyisoprenoid-bd_YceI"/>
</dbReference>